<proteinExistence type="predicted"/>
<dbReference type="InterPro" id="IPR003673">
    <property type="entry name" value="CoA-Trfase_fam_III"/>
</dbReference>
<dbReference type="PANTHER" id="PTHR48207:SF3">
    <property type="entry name" value="SUCCINATE--HYDROXYMETHYLGLUTARATE COA-TRANSFERASE"/>
    <property type="match status" value="1"/>
</dbReference>
<gene>
    <name evidence="3" type="ORF">MGN01_41620</name>
</gene>
<reference evidence="3 4" key="1">
    <citation type="submission" date="2019-07" db="EMBL/GenBank/DDBJ databases">
        <title>Whole genome shotgun sequence of Methylobacterium gnaphalii NBRC 107716.</title>
        <authorList>
            <person name="Hosoyama A."/>
            <person name="Uohara A."/>
            <person name="Ohji S."/>
            <person name="Ichikawa N."/>
        </authorList>
    </citation>
    <scope>NUCLEOTIDE SEQUENCE [LARGE SCALE GENOMIC DNA]</scope>
    <source>
        <strain evidence="3 4">NBRC 107716</strain>
    </source>
</reference>
<dbReference type="Proteomes" id="UP000321750">
    <property type="component" value="Unassembled WGS sequence"/>
</dbReference>
<dbReference type="Gene3D" id="3.40.50.10540">
    <property type="entry name" value="Crotonobetainyl-coa:carnitine coa-transferase, domain 1"/>
    <property type="match status" value="1"/>
</dbReference>
<keyword evidence="1 3" id="KW-0808">Transferase</keyword>
<dbReference type="Pfam" id="PF02515">
    <property type="entry name" value="CoA_transf_3"/>
    <property type="match status" value="1"/>
</dbReference>
<dbReference type="EMBL" id="BJZV01000035">
    <property type="protein sequence ID" value="GEP12317.1"/>
    <property type="molecule type" value="Genomic_DNA"/>
</dbReference>
<organism evidence="3 4">
    <name type="scientific">Methylobacterium gnaphalii</name>
    <dbReference type="NCBI Taxonomy" id="1010610"/>
    <lineage>
        <taxon>Bacteria</taxon>
        <taxon>Pseudomonadati</taxon>
        <taxon>Pseudomonadota</taxon>
        <taxon>Alphaproteobacteria</taxon>
        <taxon>Hyphomicrobiales</taxon>
        <taxon>Methylobacteriaceae</taxon>
        <taxon>Methylobacterium</taxon>
    </lineage>
</organism>
<evidence type="ECO:0000256" key="2">
    <source>
        <dbReference type="SAM" id="MobiDB-lite"/>
    </source>
</evidence>
<dbReference type="InterPro" id="IPR023606">
    <property type="entry name" value="CoA-Trfase_III_dom_1_sf"/>
</dbReference>
<dbReference type="Gene3D" id="3.30.1540.10">
    <property type="entry name" value="formyl-coa transferase, domain 3"/>
    <property type="match status" value="1"/>
</dbReference>
<evidence type="ECO:0000313" key="3">
    <source>
        <dbReference type="EMBL" id="GEP12317.1"/>
    </source>
</evidence>
<feature type="region of interest" description="Disordered" evidence="2">
    <location>
        <begin position="40"/>
        <end position="60"/>
    </location>
</feature>
<evidence type="ECO:0000313" key="4">
    <source>
        <dbReference type="Proteomes" id="UP000321750"/>
    </source>
</evidence>
<dbReference type="AlphaFoldDB" id="A0A512JQS5"/>
<comment type="caution">
    <text evidence="3">The sequence shown here is derived from an EMBL/GenBank/DDBJ whole genome shotgun (WGS) entry which is preliminary data.</text>
</comment>
<accession>A0A512JQS5</accession>
<dbReference type="SUPFAM" id="SSF89796">
    <property type="entry name" value="CoA-transferase family III (CaiB/BaiF)"/>
    <property type="match status" value="1"/>
</dbReference>
<keyword evidence="4" id="KW-1185">Reference proteome</keyword>
<dbReference type="RefSeq" id="WP_147048713.1">
    <property type="nucleotide sequence ID" value="NZ_BJZV01000035.1"/>
</dbReference>
<name>A0A512JQS5_9HYPH</name>
<evidence type="ECO:0000256" key="1">
    <source>
        <dbReference type="ARBA" id="ARBA00022679"/>
    </source>
</evidence>
<dbReference type="InterPro" id="IPR050483">
    <property type="entry name" value="CoA-transferase_III_domain"/>
</dbReference>
<protein>
    <submittedName>
        <fullName evidence="3">CoA transferase</fullName>
    </submittedName>
</protein>
<dbReference type="GO" id="GO:0008410">
    <property type="term" value="F:CoA-transferase activity"/>
    <property type="evidence" value="ECO:0007669"/>
    <property type="project" value="TreeGrafter"/>
</dbReference>
<sequence>MPGPLVGYRVLDLSRILAGPWVGQLLSDFGAEVWKIERPGTGDDTRQWGPPYLRRDDESDTTESAYFLSANRGKRSVCVDISTPEGSRIVRELARRADVLVENFKVGDMKRYGLDYESLRGINPQIVYCSITGYGQTGPMKDVPGYDMAIQAIGGLMSLTGESDERPGGGPQKVGVPIVDILTGMYSTTAIIAALLHGSKTGIGQHIDMSLLDVQVGVLANQNLNYLTTGLPPKRYGNAHPNIAPYQVFVTKDGSMVLAVGNDNQFRKFCTAAGISELSFDVRFRTNTDRIKNRGALVSLLESCFAARTTDWWLSVLEPIGVPCAPINTLDKVFSHPQVQHRKLQIDLPHASGATAPLVANPVKFSNTTIEYTTSPPLRGEGTAEILRSVLGYSFEDVQRLSEAGVVEIGDAQFQQTERVAAVG</sequence>
<dbReference type="PANTHER" id="PTHR48207">
    <property type="entry name" value="SUCCINATE--HYDROXYMETHYLGLUTARATE COA-TRANSFERASE"/>
    <property type="match status" value="1"/>
</dbReference>
<dbReference type="OrthoDB" id="9806585at2"/>
<dbReference type="InterPro" id="IPR044855">
    <property type="entry name" value="CoA-Trfase_III_dom3_sf"/>
</dbReference>